<dbReference type="EMBL" id="CP037940">
    <property type="protein sequence ID" value="QBO35163.1"/>
    <property type="molecule type" value="Genomic_DNA"/>
</dbReference>
<evidence type="ECO:0000256" key="5">
    <source>
        <dbReference type="ARBA" id="ARBA00023098"/>
    </source>
</evidence>
<keyword evidence="7 9" id="KW-0511">Multifunctional enzyme</keyword>
<feature type="domain" description="Beta-ketoacyl-[acyl-carrier-protein] synthase III N-terminal" evidence="11">
    <location>
        <begin position="111"/>
        <end position="186"/>
    </location>
</feature>
<evidence type="ECO:0000256" key="7">
    <source>
        <dbReference type="ARBA" id="ARBA00023268"/>
    </source>
</evidence>
<comment type="domain">
    <text evidence="9">The last Arg residue of the ACP-binding site is essential for the weak association between ACP/AcpP and FabH.</text>
</comment>
<dbReference type="GO" id="GO:0004315">
    <property type="term" value="F:3-oxoacyl-[acyl-carrier-protein] synthase activity"/>
    <property type="evidence" value="ECO:0007669"/>
    <property type="project" value="InterPro"/>
</dbReference>
<keyword evidence="2 9" id="KW-0444">Lipid biosynthesis</keyword>
<dbReference type="UniPathway" id="UPA00094"/>
<dbReference type="EC" id="2.3.1.180" evidence="9"/>
<evidence type="ECO:0000259" key="10">
    <source>
        <dbReference type="Pfam" id="PF08541"/>
    </source>
</evidence>
<evidence type="ECO:0000313" key="13">
    <source>
        <dbReference type="Proteomes" id="UP000292886"/>
    </source>
</evidence>
<dbReference type="InterPro" id="IPR013751">
    <property type="entry name" value="ACP_syn_III_N"/>
</dbReference>
<dbReference type="Pfam" id="PF08541">
    <property type="entry name" value="ACP_syn_III_C"/>
    <property type="match status" value="1"/>
</dbReference>
<protein>
    <recommendedName>
        <fullName evidence="9">Beta-ketoacyl-[acyl-carrier-protein] synthase III</fullName>
        <shortName evidence="9">Beta-ketoacyl-ACP synthase III</shortName>
        <shortName evidence="9">KAS III</shortName>
        <ecNumber evidence="9">2.3.1.180</ecNumber>
    </recommendedName>
    <alternativeName>
        <fullName evidence="9">3-oxoacyl-[acyl-carrier-protein] synthase 3</fullName>
    </alternativeName>
    <alternativeName>
        <fullName evidence="9">3-oxoacyl-[acyl-carrier-protein] synthase III</fullName>
    </alternativeName>
</protein>
<dbReference type="GO" id="GO:0006633">
    <property type="term" value="P:fatty acid biosynthetic process"/>
    <property type="evidence" value="ECO:0007669"/>
    <property type="project" value="UniProtKB-UniRule"/>
</dbReference>
<evidence type="ECO:0000256" key="3">
    <source>
        <dbReference type="ARBA" id="ARBA00022679"/>
    </source>
</evidence>
<evidence type="ECO:0000313" key="12">
    <source>
        <dbReference type="EMBL" id="QBO35163.1"/>
    </source>
</evidence>
<accession>A0A4P6YRD8</accession>
<sequence length="327" mass="34726">MTTQLARGLRIQASAHYVPNRVVKNAELTQLMDTSDEWIQTRTGIRQRHVVIDENTSDLALHVATDLLGQSGLSAHRLDFIIVATMSPDYQTPSVAAQVQGELGATNAFAFDINAACSGFEYALKIANDLINSGSQRGIVIGAEVLSKLVDWHDRTTAVLFGDGAGGVLVEGVESNSRVLATDLATFGASGQKLTAGKMANGNAFGANQQAQPFFQMDGRAIYSFAVRQVPASIELTVAKANLMLADIDKFVLHQANGRIIERVAKGMDIAAIKFPTNVANYGNTSAASVPILFDELVKTGQITRGDTIALAGFGGGLTVGTIIIKY</sequence>
<dbReference type="InterPro" id="IPR016039">
    <property type="entry name" value="Thiolase-like"/>
</dbReference>
<dbReference type="HAMAP" id="MF_01815">
    <property type="entry name" value="FabH"/>
    <property type="match status" value="1"/>
</dbReference>
<dbReference type="CDD" id="cd00830">
    <property type="entry name" value="KAS_III"/>
    <property type="match status" value="1"/>
</dbReference>
<evidence type="ECO:0000256" key="2">
    <source>
        <dbReference type="ARBA" id="ARBA00022516"/>
    </source>
</evidence>
<keyword evidence="5 9" id="KW-0443">Lipid metabolism</keyword>
<gene>
    <name evidence="9" type="primary">fabH</name>
    <name evidence="12" type="ORF">EQG49_01185</name>
</gene>
<keyword evidence="6 9" id="KW-0275">Fatty acid biosynthesis</keyword>
<dbReference type="NCBIfam" id="NF006829">
    <property type="entry name" value="PRK09352.1"/>
    <property type="match status" value="1"/>
</dbReference>
<evidence type="ECO:0000256" key="9">
    <source>
        <dbReference type="HAMAP-Rule" id="MF_01815"/>
    </source>
</evidence>
<dbReference type="RefSeq" id="WP_133362243.1">
    <property type="nucleotide sequence ID" value="NZ_CP037940.1"/>
</dbReference>
<dbReference type="Proteomes" id="UP000292886">
    <property type="component" value="Chromosome"/>
</dbReference>
<proteinExistence type="inferred from homology"/>
<dbReference type="GO" id="GO:0033818">
    <property type="term" value="F:beta-ketoacyl-acyl-carrier-protein synthase III activity"/>
    <property type="evidence" value="ECO:0007669"/>
    <property type="project" value="UniProtKB-UniRule"/>
</dbReference>
<comment type="subcellular location">
    <subcellularLocation>
        <location evidence="9">Cytoplasm</location>
    </subcellularLocation>
</comment>
<evidence type="ECO:0000256" key="4">
    <source>
        <dbReference type="ARBA" id="ARBA00022832"/>
    </source>
</evidence>
<dbReference type="OrthoDB" id="9815506at2"/>
<keyword evidence="4 9" id="KW-0276">Fatty acid metabolism</keyword>
<dbReference type="AlphaFoldDB" id="A0A4P6YRD8"/>
<comment type="catalytic activity">
    <reaction evidence="9">
        <text>malonyl-[ACP] + acetyl-CoA + H(+) = 3-oxobutanoyl-[ACP] + CO2 + CoA</text>
        <dbReference type="Rhea" id="RHEA:12080"/>
        <dbReference type="Rhea" id="RHEA-COMP:9623"/>
        <dbReference type="Rhea" id="RHEA-COMP:9625"/>
        <dbReference type="ChEBI" id="CHEBI:15378"/>
        <dbReference type="ChEBI" id="CHEBI:16526"/>
        <dbReference type="ChEBI" id="CHEBI:57287"/>
        <dbReference type="ChEBI" id="CHEBI:57288"/>
        <dbReference type="ChEBI" id="CHEBI:78449"/>
        <dbReference type="ChEBI" id="CHEBI:78450"/>
        <dbReference type="EC" id="2.3.1.180"/>
    </reaction>
</comment>
<comment type="similarity">
    <text evidence="1 9">Belongs to the thiolase-like superfamily. FabH family.</text>
</comment>
<dbReference type="KEGG" id="wei:EQG49_01185"/>
<organism evidence="12 13">
    <name type="scientific">Periweissella cryptocerci</name>
    <dbReference type="NCBI Taxonomy" id="2506420"/>
    <lineage>
        <taxon>Bacteria</taxon>
        <taxon>Bacillati</taxon>
        <taxon>Bacillota</taxon>
        <taxon>Bacilli</taxon>
        <taxon>Lactobacillales</taxon>
        <taxon>Lactobacillaceae</taxon>
        <taxon>Periweissella</taxon>
    </lineage>
</organism>
<comment type="subunit">
    <text evidence="9">Homodimer.</text>
</comment>
<comment type="pathway">
    <text evidence="9">Lipid metabolism; fatty acid biosynthesis.</text>
</comment>
<feature type="region of interest" description="ACP-binding" evidence="9">
    <location>
        <begin position="255"/>
        <end position="259"/>
    </location>
</feature>
<keyword evidence="9" id="KW-0963">Cytoplasm</keyword>
<keyword evidence="13" id="KW-1185">Reference proteome</keyword>
<name>A0A4P6YRD8_9LACO</name>
<dbReference type="InterPro" id="IPR004655">
    <property type="entry name" value="FabH"/>
</dbReference>
<feature type="active site" evidence="9">
    <location>
        <position position="117"/>
    </location>
</feature>
<dbReference type="Gene3D" id="3.40.47.10">
    <property type="match status" value="1"/>
</dbReference>
<comment type="function">
    <text evidence="9">Catalyzes the condensation reaction of fatty acid synthesis by the addition to an acyl acceptor of two carbons from malonyl-ACP. Catalyzes the first condensation reaction which initiates fatty acid synthesis and may therefore play a role in governing the total rate of fatty acid production. Possesses both acetoacetyl-ACP synthase and acetyl transacylase activities. Its substrate specificity determines the biosynthesis of branched-chain and/or straight-chain of fatty acids.</text>
</comment>
<evidence type="ECO:0000256" key="1">
    <source>
        <dbReference type="ARBA" id="ARBA00008642"/>
    </source>
</evidence>
<dbReference type="InterPro" id="IPR013747">
    <property type="entry name" value="ACP_syn_III_C"/>
</dbReference>
<evidence type="ECO:0000256" key="6">
    <source>
        <dbReference type="ARBA" id="ARBA00023160"/>
    </source>
</evidence>
<keyword evidence="8 9" id="KW-0012">Acyltransferase</keyword>
<dbReference type="PANTHER" id="PTHR43091:SF1">
    <property type="entry name" value="BETA-KETOACYL-[ACYL-CARRIER-PROTEIN] SYNTHASE III, CHLOROPLASTIC"/>
    <property type="match status" value="1"/>
</dbReference>
<keyword evidence="3 9" id="KW-0808">Transferase</keyword>
<dbReference type="Pfam" id="PF08545">
    <property type="entry name" value="ACP_syn_III"/>
    <property type="match status" value="1"/>
</dbReference>
<dbReference type="SUPFAM" id="SSF53901">
    <property type="entry name" value="Thiolase-like"/>
    <property type="match status" value="1"/>
</dbReference>
<dbReference type="GO" id="GO:0005737">
    <property type="term" value="C:cytoplasm"/>
    <property type="evidence" value="ECO:0007669"/>
    <property type="project" value="UniProtKB-SubCell"/>
</dbReference>
<feature type="active site" evidence="9">
    <location>
        <position position="284"/>
    </location>
</feature>
<evidence type="ECO:0000259" key="11">
    <source>
        <dbReference type="Pfam" id="PF08545"/>
    </source>
</evidence>
<evidence type="ECO:0000256" key="8">
    <source>
        <dbReference type="ARBA" id="ARBA00023315"/>
    </source>
</evidence>
<dbReference type="NCBIfam" id="TIGR00747">
    <property type="entry name" value="fabH"/>
    <property type="match status" value="1"/>
</dbReference>
<reference evidence="13" key="1">
    <citation type="submission" date="2019-03" db="EMBL/GenBank/DDBJ databases">
        <title>Weissella sp. 26KH-42 Genome sequencing.</title>
        <authorList>
            <person name="Heo J."/>
            <person name="Kim S.-J."/>
            <person name="Kim J.-S."/>
            <person name="Hong S.-B."/>
            <person name="Kwon S.-W."/>
        </authorList>
    </citation>
    <scope>NUCLEOTIDE SEQUENCE [LARGE SCALE GENOMIC DNA]</scope>
    <source>
        <strain evidence="13">26KH-42</strain>
    </source>
</reference>
<dbReference type="PANTHER" id="PTHR43091">
    <property type="entry name" value="3-OXOACYL-[ACYL-CARRIER-PROTEIN] SYNTHASE"/>
    <property type="match status" value="1"/>
</dbReference>
<feature type="active site" evidence="9">
    <location>
        <position position="254"/>
    </location>
</feature>
<feature type="domain" description="Beta-ketoacyl-[acyl-carrier-protein] synthase III C-terminal" evidence="10">
    <location>
        <begin position="239"/>
        <end position="327"/>
    </location>
</feature>